<protein>
    <submittedName>
        <fullName evidence="3">Class I SAM-dependent methyltransferase</fullName>
    </submittedName>
</protein>
<feature type="domain" description="Methyltransferase" evidence="2">
    <location>
        <begin position="64"/>
        <end position="157"/>
    </location>
</feature>
<dbReference type="GO" id="GO:0008168">
    <property type="term" value="F:methyltransferase activity"/>
    <property type="evidence" value="ECO:0007669"/>
    <property type="project" value="UniProtKB-KW"/>
</dbReference>
<accession>A0A9J6P6E5</accession>
<dbReference type="PROSITE" id="PS51683">
    <property type="entry name" value="SAM_OMT_II"/>
    <property type="match status" value="1"/>
</dbReference>
<dbReference type="RefSeq" id="WP_250860964.1">
    <property type="nucleotide sequence ID" value="NZ_JAGSOJ010000004.1"/>
</dbReference>
<name>A0A9J6P6E5_9CLOT</name>
<evidence type="ECO:0000313" key="3">
    <source>
        <dbReference type="EMBL" id="MCM1991828.1"/>
    </source>
</evidence>
<dbReference type="Proteomes" id="UP001056429">
    <property type="component" value="Unassembled WGS sequence"/>
</dbReference>
<keyword evidence="4" id="KW-1185">Reference proteome</keyword>
<dbReference type="SUPFAM" id="SSF53335">
    <property type="entry name" value="S-adenosyl-L-methionine-dependent methyltransferases"/>
    <property type="match status" value="1"/>
</dbReference>
<dbReference type="PANTHER" id="PTHR43861">
    <property type="entry name" value="TRANS-ACONITATE 2-METHYLTRANSFERASE-RELATED"/>
    <property type="match status" value="1"/>
</dbReference>
<dbReference type="AlphaFoldDB" id="A0A9J6P6E5"/>
<evidence type="ECO:0000256" key="1">
    <source>
        <dbReference type="ARBA" id="ARBA00022679"/>
    </source>
</evidence>
<proteinExistence type="predicted"/>
<reference evidence="3" key="1">
    <citation type="journal article" date="2021" name="mSystems">
        <title>Bacteria and Archaea Synergistically Convert Glycine Betaine to Biogenic Methane in the Formosa Cold Seep of the South China Sea.</title>
        <authorList>
            <person name="Li L."/>
            <person name="Zhang W."/>
            <person name="Zhang S."/>
            <person name="Song L."/>
            <person name="Sun Q."/>
            <person name="Zhang H."/>
            <person name="Xiang H."/>
            <person name="Dong X."/>
        </authorList>
    </citation>
    <scope>NUCLEOTIDE SEQUENCE</scope>
    <source>
        <strain evidence="3">ZWT</strain>
    </source>
</reference>
<dbReference type="EMBL" id="JAGSOJ010000004">
    <property type="protein sequence ID" value="MCM1991828.1"/>
    <property type="molecule type" value="Genomic_DNA"/>
</dbReference>
<dbReference type="Gene3D" id="3.40.50.150">
    <property type="entry name" value="Vaccinia Virus protein VP39"/>
    <property type="match status" value="1"/>
</dbReference>
<organism evidence="3 4">
    <name type="scientific">Oceanirhabdus seepicola</name>
    <dbReference type="NCBI Taxonomy" id="2828781"/>
    <lineage>
        <taxon>Bacteria</taxon>
        <taxon>Bacillati</taxon>
        <taxon>Bacillota</taxon>
        <taxon>Clostridia</taxon>
        <taxon>Eubacteriales</taxon>
        <taxon>Clostridiaceae</taxon>
        <taxon>Oceanirhabdus</taxon>
    </lineage>
</organism>
<dbReference type="CDD" id="cd02440">
    <property type="entry name" value="AdoMet_MTases"/>
    <property type="match status" value="1"/>
</dbReference>
<dbReference type="Pfam" id="PF13649">
    <property type="entry name" value="Methyltransf_25"/>
    <property type="match status" value="1"/>
</dbReference>
<reference evidence="3" key="2">
    <citation type="submission" date="2021-04" db="EMBL/GenBank/DDBJ databases">
        <authorList>
            <person name="Dong X."/>
        </authorList>
    </citation>
    <scope>NUCLEOTIDE SEQUENCE</scope>
    <source>
        <strain evidence="3">ZWT</strain>
    </source>
</reference>
<dbReference type="InterPro" id="IPR041698">
    <property type="entry name" value="Methyltransf_25"/>
</dbReference>
<keyword evidence="1" id="KW-0808">Transferase</keyword>
<gene>
    <name evidence="3" type="ORF">KDK92_18980</name>
</gene>
<comment type="caution">
    <text evidence="3">The sequence shown here is derived from an EMBL/GenBank/DDBJ whole genome shotgun (WGS) entry which is preliminary data.</text>
</comment>
<dbReference type="InterPro" id="IPR029063">
    <property type="entry name" value="SAM-dependent_MTases_sf"/>
</dbReference>
<dbReference type="GO" id="GO:0032259">
    <property type="term" value="P:methylation"/>
    <property type="evidence" value="ECO:0007669"/>
    <property type="project" value="UniProtKB-KW"/>
</dbReference>
<keyword evidence="3" id="KW-0489">Methyltransferase</keyword>
<evidence type="ECO:0000259" key="2">
    <source>
        <dbReference type="Pfam" id="PF13649"/>
    </source>
</evidence>
<dbReference type="InterPro" id="IPR016461">
    <property type="entry name" value="COMT-like"/>
</dbReference>
<sequence>MEPKEMEFLDGLKGWLEETKDTKLEEMDQFFSIRVDGYDEHMSPWKDYYKWMSEIIPENAKELLDIGCGTGLELDYIFKRFPNIKVTGIDLSKTMLNELDRKHADKNISLICQDYFIANYGMEYFDVAVSFQTLHHFKQEKKILIFQKLYDSLKNGGCYIECDYIATTQEQEDLLFAECARRRERDKIPEDMFVHFDTPLTLEHEINLMKQAGFEKVELMGYIGDDHTPMIVATKNSVTVN</sequence>
<evidence type="ECO:0000313" key="4">
    <source>
        <dbReference type="Proteomes" id="UP001056429"/>
    </source>
</evidence>